<comment type="subunit">
    <text evidence="9 10">Homodimer, forms a heterotetramer with a Cas2 homodimer.</text>
</comment>
<dbReference type="GO" id="GO:0043571">
    <property type="term" value="P:maintenance of CRISPR repeat elements"/>
    <property type="evidence" value="ECO:0007669"/>
    <property type="project" value="UniProtKB-UniRule"/>
</dbReference>
<comment type="similarity">
    <text evidence="10">Belongs to the CRISPR-associated endonuclease Cas1 family.</text>
</comment>
<keyword evidence="3 10" id="KW-0255">Endonuclease</keyword>
<keyword evidence="1 10" id="KW-0540">Nuclease</keyword>
<feature type="binding site" evidence="10">
    <location>
        <position position="167"/>
    </location>
    <ligand>
        <name>Mn(2+)</name>
        <dbReference type="ChEBI" id="CHEBI:29035"/>
    </ligand>
</feature>
<dbReference type="InterPro" id="IPR002729">
    <property type="entry name" value="CRISPR-assoc_Cas1"/>
</dbReference>
<accession>A0A432ME67</accession>
<dbReference type="Gene3D" id="3.100.10.20">
    <property type="entry name" value="CRISPR-associated endonuclease Cas1, N-terminal domain"/>
    <property type="match status" value="1"/>
</dbReference>
<sequence>MKTHLNTLYVTTQGSYLAKQGQAVQVRVDGKPRAHLPLHNLEGIVCFGRVGCSPALLGACADRGVAISFLTENGRYLASVRGASHGNVLVRRRQYRLADDPEVALEVARRVVLAKVANARSVLLRAIRDAEDDPDRVSVLRHASNRLSASIHELRSAETLDSVRGLEGEAATHYFNAFNALLSNPTAADSFRFVRRSRRPPLDPINALISFIYTLLLHDTRSACEAVGLDPCVGFLHADRPGKPSLALDLMEELRAYVADRLAFSLINRRQVLATGFRRLDNGAVVMDEATRKAVLVAYQQRKRDTLTHPVLAEQTVVGMIPHLQALLLVRWLRDDLDAYPPFLWKG</sequence>
<dbReference type="PANTHER" id="PTHR34353">
    <property type="entry name" value="CRISPR-ASSOCIATED ENDONUCLEASE CAS1 1"/>
    <property type="match status" value="1"/>
</dbReference>
<evidence type="ECO:0000256" key="10">
    <source>
        <dbReference type="HAMAP-Rule" id="MF_01470"/>
    </source>
</evidence>
<reference evidence="11 12" key="2">
    <citation type="submission" date="2019-01" db="EMBL/GenBank/DDBJ databases">
        <title>Tautonia sociabilis, a novel thermotolerant planctomycete of Isosphaeraceae family, isolated from a 4000 m deep subterranean habitat.</title>
        <authorList>
            <person name="Kovaleva O.L."/>
            <person name="Elcheninov A.G."/>
            <person name="Van Heerden E."/>
            <person name="Toshchakov S.V."/>
            <person name="Novikov A."/>
            <person name="Bonch-Osmolovskaya E.A."/>
            <person name="Kublanov I.V."/>
        </authorList>
    </citation>
    <scope>NUCLEOTIDE SEQUENCE [LARGE SCALE GENOMIC DNA]</scope>
    <source>
        <strain evidence="11 12">GM2012</strain>
    </source>
</reference>
<evidence type="ECO:0000256" key="3">
    <source>
        <dbReference type="ARBA" id="ARBA00022759"/>
    </source>
</evidence>
<keyword evidence="6 10" id="KW-0051">Antiviral defense</keyword>
<dbReference type="InterPro" id="IPR019856">
    <property type="entry name" value="CRISPR-assoc_Cas1_DVULG"/>
</dbReference>
<evidence type="ECO:0000256" key="5">
    <source>
        <dbReference type="ARBA" id="ARBA00022842"/>
    </source>
</evidence>
<evidence type="ECO:0000313" key="12">
    <source>
        <dbReference type="Proteomes" id="UP000280296"/>
    </source>
</evidence>
<protein>
    <recommendedName>
        <fullName evidence="10">CRISPR-associated endonuclease Cas1</fullName>
        <ecNumber evidence="10">3.1.-.-</ecNumber>
    </recommendedName>
</protein>
<dbReference type="Pfam" id="PF01867">
    <property type="entry name" value="Cas_Cas1"/>
    <property type="match status" value="1"/>
</dbReference>
<keyword evidence="2 10" id="KW-0479">Metal-binding</keyword>
<keyword evidence="4 10" id="KW-0378">Hydrolase</keyword>
<keyword evidence="5 10" id="KW-0460">Magnesium</keyword>
<feature type="binding site" evidence="10">
    <location>
        <position position="252"/>
    </location>
    <ligand>
        <name>Mn(2+)</name>
        <dbReference type="ChEBI" id="CHEBI:29035"/>
    </ligand>
</feature>
<evidence type="ECO:0000313" key="11">
    <source>
        <dbReference type="EMBL" id="RUL83501.1"/>
    </source>
</evidence>
<dbReference type="Gene3D" id="1.20.120.920">
    <property type="entry name" value="CRISPR-associated endonuclease Cas1, C-terminal domain"/>
    <property type="match status" value="1"/>
</dbReference>
<keyword evidence="7 10" id="KW-0238">DNA-binding</keyword>
<comment type="cofactor">
    <cofactor evidence="10">
        <name>Mg(2+)</name>
        <dbReference type="ChEBI" id="CHEBI:18420"/>
    </cofactor>
    <cofactor evidence="10">
        <name>Mn(2+)</name>
        <dbReference type="ChEBI" id="CHEBI:29035"/>
    </cofactor>
</comment>
<evidence type="ECO:0000256" key="7">
    <source>
        <dbReference type="ARBA" id="ARBA00023125"/>
    </source>
</evidence>
<keyword evidence="8 10" id="KW-0464">Manganese</keyword>
<dbReference type="GO" id="GO:0016787">
    <property type="term" value="F:hydrolase activity"/>
    <property type="evidence" value="ECO:0007669"/>
    <property type="project" value="UniProtKB-KW"/>
</dbReference>
<dbReference type="InterPro" id="IPR042211">
    <property type="entry name" value="CRISPR-assoc_Cas1_N"/>
</dbReference>
<dbReference type="EMBL" id="RYZH01000059">
    <property type="protein sequence ID" value="RUL83501.1"/>
    <property type="molecule type" value="Genomic_DNA"/>
</dbReference>
<evidence type="ECO:0000256" key="4">
    <source>
        <dbReference type="ARBA" id="ARBA00022801"/>
    </source>
</evidence>
<dbReference type="EC" id="3.1.-.-" evidence="10"/>
<reference evidence="11 12" key="1">
    <citation type="submission" date="2018-12" db="EMBL/GenBank/DDBJ databases">
        <authorList>
            <person name="Toschakov S.V."/>
        </authorList>
    </citation>
    <scope>NUCLEOTIDE SEQUENCE [LARGE SCALE GENOMIC DNA]</scope>
    <source>
        <strain evidence="11 12">GM2012</strain>
    </source>
</reference>
<dbReference type="GO" id="GO:0051607">
    <property type="term" value="P:defense response to virus"/>
    <property type="evidence" value="ECO:0007669"/>
    <property type="project" value="UniProtKB-UniRule"/>
</dbReference>
<dbReference type="RefSeq" id="WP_126727622.1">
    <property type="nucleotide sequence ID" value="NZ_RYZH01000059.1"/>
</dbReference>
<dbReference type="PANTHER" id="PTHR34353:SF2">
    <property type="entry name" value="CRISPR-ASSOCIATED ENDONUCLEASE CAS1 1"/>
    <property type="match status" value="1"/>
</dbReference>
<gene>
    <name evidence="11" type="primary">cas1c</name>
    <name evidence="10" type="synonym">cas1</name>
    <name evidence="11" type="ORF">TsocGM_22030</name>
</gene>
<dbReference type="Proteomes" id="UP000280296">
    <property type="component" value="Unassembled WGS sequence"/>
</dbReference>
<dbReference type="InterPro" id="IPR042206">
    <property type="entry name" value="CRISPR-assoc_Cas1_C"/>
</dbReference>
<dbReference type="NCBIfam" id="TIGR00287">
    <property type="entry name" value="cas1"/>
    <property type="match status" value="1"/>
</dbReference>
<keyword evidence="12" id="KW-1185">Reference proteome</keyword>
<comment type="caution">
    <text evidence="11">The sequence shown here is derived from an EMBL/GenBank/DDBJ whole genome shotgun (WGS) entry which is preliminary data.</text>
</comment>
<feature type="binding site" evidence="10">
    <location>
        <position position="237"/>
    </location>
    <ligand>
        <name>Mn(2+)</name>
        <dbReference type="ChEBI" id="CHEBI:29035"/>
    </ligand>
</feature>
<dbReference type="AlphaFoldDB" id="A0A432ME67"/>
<organism evidence="11 12">
    <name type="scientific">Tautonia sociabilis</name>
    <dbReference type="NCBI Taxonomy" id="2080755"/>
    <lineage>
        <taxon>Bacteria</taxon>
        <taxon>Pseudomonadati</taxon>
        <taxon>Planctomycetota</taxon>
        <taxon>Planctomycetia</taxon>
        <taxon>Isosphaerales</taxon>
        <taxon>Isosphaeraceae</taxon>
        <taxon>Tautonia</taxon>
    </lineage>
</organism>
<dbReference type="HAMAP" id="MF_01470">
    <property type="entry name" value="Cas1"/>
    <property type="match status" value="1"/>
</dbReference>
<dbReference type="NCBIfam" id="TIGR03640">
    <property type="entry name" value="cas1_DVULG"/>
    <property type="match status" value="1"/>
</dbReference>
<dbReference type="GO" id="GO:0004520">
    <property type="term" value="F:DNA endonuclease activity"/>
    <property type="evidence" value="ECO:0007669"/>
    <property type="project" value="InterPro"/>
</dbReference>
<evidence type="ECO:0000256" key="8">
    <source>
        <dbReference type="ARBA" id="ARBA00023211"/>
    </source>
</evidence>
<comment type="function">
    <text evidence="10">CRISPR (clustered regularly interspaced short palindromic repeat), is an adaptive immune system that provides protection against mobile genetic elements (viruses, transposable elements and conjugative plasmids). CRISPR clusters contain spacers, sequences complementary to antecedent mobile elements, and target invading nucleic acids. CRISPR clusters are transcribed and processed into CRISPR RNA (crRNA). Acts as a dsDNA endonuclease. Involved in the integration of spacer DNA into the CRISPR cassette.</text>
</comment>
<dbReference type="GO" id="GO:0003677">
    <property type="term" value="F:DNA binding"/>
    <property type="evidence" value="ECO:0007669"/>
    <property type="project" value="UniProtKB-KW"/>
</dbReference>
<evidence type="ECO:0000256" key="1">
    <source>
        <dbReference type="ARBA" id="ARBA00022722"/>
    </source>
</evidence>
<evidence type="ECO:0000256" key="2">
    <source>
        <dbReference type="ARBA" id="ARBA00022723"/>
    </source>
</evidence>
<evidence type="ECO:0000256" key="6">
    <source>
        <dbReference type="ARBA" id="ARBA00023118"/>
    </source>
</evidence>
<proteinExistence type="inferred from homology"/>
<name>A0A432ME67_9BACT</name>
<evidence type="ECO:0000256" key="9">
    <source>
        <dbReference type="ARBA" id="ARBA00038592"/>
    </source>
</evidence>
<dbReference type="OrthoDB" id="9803119at2"/>
<dbReference type="InterPro" id="IPR050646">
    <property type="entry name" value="Cas1"/>
</dbReference>
<dbReference type="GO" id="GO:0046872">
    <property type="term" value="F:metal ion binding"/>
    <property type="evidence" value="ECO:0007669"/>
    <property type="project" value="UniProtKB-UniRule"/>
</dbReference>